<dbReference type="KEGG" id="xla:108704894"/>
<keyword evidence="1" id="KW-1185">Reference proteome</keyword>
<evidence type="ECO:0000313" key="2">
    <source>
        <dbReference type="RefSeq" id="XP_041420516.1"/>
    </source>
</evidence>
<organism evidence="1 2">
    <name type="scientific">Xenopus laevis</name>
    <name type="common">African clawed frog</name>
    <dbReference type="NCBI Taxonomy" id="8355"/>
    <lineage>
        <taxon>Eukaryota</taxon>
        <taxon>Metazoa</taxon>
        <taxon>Chordata</taxon>
        <taxon>Craniata</taxon>
        <taxon>Vertebrata</taxon>
        <taxon>Euteleostomi</taxon>
        <taxon>Amphibia</taxon>
        <taxon>Batrachia</taxon>
        <taxon>Anura</taxon>
        <taxon>Pipoidea</taxon>
        <taxon>Pipidae</taxon>
        <taxon>Xenopodinae</taxon>
        <taxon>Xenopus</taxon>
        <taxon>Xenopus</taxon>
    </lineage>
</organism>
<dbReference type="OrthoDB" id="9909555at2759"/>
<dbReference type="AlphaFoldDB" id="A0A8J1KT82"/>
<gene>
    <name evidence="2" type="primary">LOC108704894</name>
</gene>
<accession>A0A8J1KT82</accession>
<dbReference type="GeneID" id="108704894"/>
<proteinExistence type="predicted"/>
<evidence type="ECO:0000313" key="1">
    <source>
        <dbReference type="Proteomes" id="UP000186698"/>
    </source>
</evidence>
<reference evidence="2" key="1">
    <citation type="submission" date="2025-08" db="UniProtKB">
        <authorList>
            <consortium name="RefSeq"/>
        </authorList>
    </citation>
    <scope>IDENTIFICATION</scope>
    <source>
        <strain evidence="2">J_2021</strain>
        <tissue evidence="2">Erythrocytes</tissue>
    </source>
</reference>
<dbReference type="RefSeq" id="XP_041420516.1">
    <property type="nucleotide sequence ID" value="XM_041564582.1"/>
</dbReference>
<protein>
    <submittedName>
        <fullName evidence="2">Uncharacterized protein LOC108704894</fullName>
    </submittedName>
</protein>
<dbReference type="Proteomes" id="UP000186698">
    <property type="component" value="Chromosome 5S"/>
</dbReference>
<name>A0A8J1KT82_XENLA</name>
<sequence>MQDSIDKRVEEKSTIFRAKSDFDPVVPNISLRTYSCMIDAAVADFPQQVQHRGNLTKEERIALKSLQKNTDIIVKPADKGGAVVVMDYDYYRSEILSQLSDVKCYRRLNFDPTSTFQAQLGKLLRDACMHGWITETIRDGLTVTHPHWPIVKSDVDLTALNRRSITFGHRRHRNLKELLSPTDPGLENLQVPPSLLLIQRTGKLGFLEEDPLNLLPLSFLWVHVLQPLLQSREKLTDPKPGENPSQL</sequence>